<protein>
    <submittedName>
        <fullName evidence="6">TetR family transcriptional regulator</fullName>
    </submittedName>
</protein>
<evidence type="ECO:0000259" key="5">
    <source>
        <dbReference type="PROSITE" id="PS50977"/>
    </source>
</evidence>
<name>A0A8J2YLR4_9BACL</name>
<reference evidence="6" key="1">
    <citation type="journal article" date="2014" name="Int. J. Syst. Evol. Microbiol.">
        <title>Complete genome sequence of Corynebacterium casei LMG S-19264T (=DSM 44701T), isolated from a smear-ripened cheese.</title>
        <authorList>
            <consortium name="US DOE Joint Genome Institute (JGI-PGF)"/>
            <person name="Walter F."/>
            <person name="Albersmeier A."/>
            <person name="Kalinowski J."/>
            <person name="Ruckert C."/>
        </authorList>
    </citation>
    <scope>NUCLEOTIDE SEQUENCE</scope>
    <source>
        <strain evidence="6">CGMCC 1.15371</strain>
    </source>
</reference>
<feature type="domain" description="HTH tetR-type" evidence="5">
    <location>
        <begin position="8"/>
        <end position="68"/>
    </location>
</feature>
<dbReference type="PANTHER" id="PTHR47506">
    <property type="entry name" value="TRANSCRIPTIONAL REGULATORY PROTEIN"/>
    <property type="match status" value="1"/>
</dbReference>
<reference evidence="6" key="2">
    <citation type="submission" date="2020-09" db="EMBL/GenBank/DDBJ databases">
        <authorList>
            <person name="Sun Q."/>
            <person name="Zhou Y."/>
        </authorList>
    </citation>
    <scope>NUCLEOTIDE SEQUENCE</scope>
    <source>
        <strain evidence="6">CGMCC 1.15371</strain>
    </source>
</reference>
<dbReference type="Proteomes" id="UP000628775">
    <property type="component" value="Unassembled WGS sequence"/>
</dbReference>
<dbReference type="PROSITE" id="PS50977">
    <property type="entry name" value="HTH_TETR_2"/>
    <property type="match status" value="1"/>
</dbReference>
<dbReference type="InterPro" id="IPR036271">
    <property type="entry name" value="Tet_transcr_reg_TetR-rel_C_sf"/>
</dbReference>
<keyword evidence="2 4" id="KW-0238">DNA-binding</keyword>
<dbReference type="Pfam" id="PF00440">
    <property type="entry name" value="TetR_N"/>
    <property type="match status" value="1"/>
</dbReference>
<evidence type="ECO:0000256" key="2">
    <source>
        <dbReference type="ARBA" id="ARBA00023125"/>
    </source>
</evidence>
<sequence length="192" mass="21992">MDKNTKRTPAALKILDAASQLFYWKGIHSIGVETIASEAGVTKKTLYDRFGSKDQLIVAYLEERDRQWKKHLDNYLDRIPDDKPLQKILSIFDALEKWLETNSQRGCAFVNALAELPEASHPGRKVIFEEKRWLKQLFATFLRHLEFDQADEIAEKLLMLHEGITVTYSMNLSTNGIASAKETVQLILNANQ</sequence>
<dbReference type="SUPFAM" id="SSF48498">
    <property type="entry name" value="Tetracyclin repressor-like, C-terminal domain"/>
    <property type="match status" value="1"/>
</dbReference>
<evidence type="ECO:0000256" key="4">
    <source>
        <dbReference type="PROSITE-ProRule" id="PRU00335"/>
    </source>
</evidence>
<evidence type="ECO:0000313" key="6">
    <source>
        <dbReference type="EMBL" id="GGE51477.1"/>
    </source>
</evidence>
<dbReference type="Gene3D" id="1.10.357.10">
    <property type="entry name" value="Tetracycline Repressor, domain 2"/>
    <property type="match status" value="1"/>
</dbReference>
<evidence type="ECO:0000256" key="1">
    <source>
        <dbReference type="ARBA" id="ARBA00023015"/>
    </source>
</evidence>
<dbReference type="InterPro" id="IPR009057">
    <property type="entry name" value="Homeodomain-like_sf"/>
</dbReference>
<keyword evidence="1" id="KW-0805">Transcription regulation</keyword>
<dbReference type="EMBL" id="BMIR01000019">
    <property type="protein sequence ID" value="GGE51477.1"/>
    <property type="molecule type" value="Genomic_DNA"/>
</dbReference>
<dbReference type="InterPro" id="IPR001647">
    <property type="entry name" value="HTH_TetR"/>
</dbReference>
<keyword evidence="7" id="KW-1185">Reference proteome</keyword>
<accession>A0A8J2YLR4</accession>
<feature type="DNA-binding region" description="H-T-H motif" evidence="4">
    <location>
        <begin position="31"/>
        <end position="50"/>
    </location>
</feature>
<evidence type="ECO:0000256" key="3">
    <source>
        <dbReference type="ARBA" id="ARBA00023163"/>
    </source>
</evidence>
<evidence type="ECO:0000313" key="7">
    <source>
        <dbReference type="Proteomes" id="UP000628775"/>
    </source>
</evidence>
<comment type="caution">
    <text evidence="6">The sequence shown here is derived from an EMBL/GenBank/DDBJ whole genome shotgun (WGS) entry which is preliminary data.</text>
</comment>
<dbReference type="PRINTS" id="PR00455">
    <property type="entry name" value="HTHTETR"/>
</dbReference>
<dbReference type="SUPFAM" id="SSF46689">
    <property type="entry name" value="Homeodomain-like"/>
    <property type="match status" value="1"/>
</dbReference>
<dbReference type="RefSeq" id="WP_188696810.1">
    <property type="nucleotide sequence ID" value="NZ_BMIR01000019.1"/>
</dbReference>
<gene>
    <name evidence="6" type="ORF">GCM10011391_32830</name>
</gene>
<organism evidence="6 7">
    <name type="scientific">Pullulanibacillus camelliae</name>
    <dbReference type="NCBI Taxonomy" id="1707096"/>
    <lineage>
        <taxon>Bacteria</taxon>
        <taxon>Bacillati</taxon>
        <taxon>Bacillota</taxon>
        <taxon>Bacilli</taxon>
        <taxon>Bacillales</taxon>
        <taxon>Sporolactobacillaceae</taxon>
        <taxon>Pullulanibacillus</taxon>
    </lineage>
</organism>
<proteinExistence type="predicted"/>
<dbReference type="AlphaFoldDB" id="A0A8J2YLR4"/>
<dbReference type="GO" id="GO:0003677">
    <property type="term" value="F:DNA binding"/>
    <property type="evidence" value="ECO:0007669"/>
    <property type="project" value="UniProtKB-UniRule"/>
</dbReference>
<dbReference type="PANTHER" id="PTHR47506:SF1">
    <property type="entry name" value="HTH-TYPE TRANSCRIPTIONAL REGULATOR YJDC"/>
    <property type="match status" value="1"/>
</dbReference>
<keyword evidence="3" id="KW-0804">Transcription</keyword>